<dbReference type="GO" id="GO:0002099">
    <property type="term" value="P:tRNA wobble guanine modification"/>
    <property type="evidence" value="ECO:0007669"/>
    <property type="project" value="TreeGrafter"/>
</dbReference>
<evidence type="ECO:0000256" key="3">
    <source>
        <dbReference type="ARBA" id="ARBA00022679"/>
    </source>
</evidence>
<evidence type="ECO:0000256" key="7">
    <source>
        <dbReference type="HAMAP-Rule" id="MF_01634"/>
    </source>
</evidence>
<dbReference type="RefSeq" id="WP_008082606.1">
    <property type="nucleotide sequence ID" value="NC_013926.1"/>
</dbReference>
<evidence type="ECO:0000256" key="6">
    <source>
        <dbReference type="ARBA" id="ARBA00022833"/>
    </source>
</evidence>
<dbReference type="eggNOG" id="arCOG00989">
    <property type="taxonomic scope" value="Archaea"/>
</dbReference>
<dbReference type="GO" id="GO:0016763">
    <property type="term" value="F:pentosyltransferase activity"/>
    <property type="evidence" value="ECO:0007669"/>
    <property type="project" value="UniProtKB-UniRule"/>
</dbReference>
<evidence type="ECO:0000313" key="9">
    <source>
        <dbReference type="Proteomes" id="UP000001400"/>
    </source>
</evidence>
<comment type="cofactor">
    <cofactor evidence="7">
        <name>Zn(2+)</name>
        <dbReference type="ChEBI" id="CHEBI:29105"/>
    </cofactor>
    <text evidence="7">Binds 1 zinc ion per subunit.</text>
</comment>
<dbReference type="UniPathway" id="UPA00393"/>
<dbReference type="PROSITE" id="PS50890">
    <property type="entry name" value="PUA"/>
    <property type="match status" value="1"/>
</dbReference>
<evidence type="ECO:0000313" key="8">
    <source>
        <dbReference type="EMBL" id="ADD08381.1"/>
    </source>
</evidence>
<dbReference type="Pfam" id="PF01702">
    <property type="entry name" value="TGT"/>
    <property type="match status" value="1"/>
</dbReference>
<evidence type="ECO:0000256" key="4">
    <source>
        <dbReference type="ARBA" id="ARBA00022694"/>
    </source>
</evidence>
<reference evidence="8" key="1">
    <citation type="submission" date="2010-02" db="EMBL/GenBank/DDBJ databases">
        <title>Complete sequence of Aciduliprofundum boonei T469.</title>
        <authorList>
            <consortium name="US DOE Joint Genome Institute"/>
            <person name="Lucas S."/>
            <person name="Copeland A."/>
            <person name="Lapidus A."/>
            <person name="Cheng J.-F."/>
            <person name="Bruce D."/>
            <person name="Goodwin L."/>
            <person name="Pitluck S."/>
            <person name="Saunders E."/>
            <person name="Detter J.C."/>
            <person name="Han C."/>
            <person name="Tapia R."/>
            <person name="Land M."/>
            <person name="Hauser L."/>
            <person name="Kyrpides N."/>
            <person name="Mikhailova N."/>
            <person name="Flores G."/>
            <person name="Reysenbach A.-L."/>
            <person name="Woyke T."/>
        </authorList>
    </citation>
    <scope>NUCLEOTIDE SEQUENCE</scope>
    <source>
        <strain evidence="8">T469</strain>
    </source>
</reference>
<proteinExistence type="inferred from homology"/>
<sequence length="606" mass="70182">MELKHRDGLARICKFRGVETPNLMPVVNPNKIVISPRDMYERFGVNALITNSYIIWKTPRLRERALKEGLHNMLDFPGLIMTDSGTFQQHVYGDVEVTNKQIVEFQRDIGSDIGTMLDVFTEPHYTEEEVKNAIDETARRGKEAKKYKGNMLLAGPIQGSIYPKLRAYASKLMNRIDFDYYPIGGVVPLMEEYRYAEVVEAIIMAKKYLDPSKPVHLFGAGHPMFFPLAALLGVDFFDSAAYIKYARDNRLLFPQGTMYLKEIKYFPYYSPALENYTPEDLRAMPEEKRTKILAEHNLYMSMEEINRIKEAIIEERIWEYAEIRARQHPQLLRAYRKILKHRRFLEKFEPKSRKNAFFYTGEESMQRPFVLGIKRRLRQFDRHVILELPRPWSANLETIPKDAAVNTPFGLVPLELEDSYPFAQSEFPWEERKIVPEFKEIMSAKEFDIAKIKSIADYQFAKGAGDALFEGEIKIIKSKNTGKIRNVVVDGEHIASLRAEDGLFTLKLAGAKRLHRAFAFHKFRVIVNEDSAQFNRQGKNVFSKFVMGCDDSIRPGDEVLVVDREDNLVAIGKAIMNCWEMKKFSKGMCVKVREGVEHEKSRLVKK</sequence>
<dbReference type="HOGENOM" id="CLU_030083_0_0_2"/>
<feature type="binding site" evidence="7">
    <location>
        <position position="185"/>
    </location>
    <ligand>
        <name>substrate</name>
    </ligand>
</feature>
<dbReference type="STRING" id="439481.Aboo_0570"/>
<dbReference type="GO" id="GO:0008270">
    <property type="term" value="F:zinc ion binding"/>
    <property type="evidence" value="ECO:0007669"/>
    <property type="project" value="UniProtKB-UniRule"/>
</dbReference>
<dbReference type="Gene3D" id="3.90.1020.10">
    <property type="entry name" value="ArcTGT, C1 domain"/>
    <property type="match status" value="1"/>
</dbReference>
<dbReference type="InterPro" id="IPR036974">
    <property type="entry name" value="PUA_sf"/>
</dbReference>
<dbReference type="InterPro" id="IPR004521">
    <property type="entry name" value="Uncharacterised_CHP00451"/>
</dbReference>
<keyword evidence="4 7" id="KW-0819">tRNA processing</keyword>
<keyword evidence="3 7" id="KW-0808">Transferase</keyword>
<dbReference type="Pfam" id="PF01472">
    <property type="entry name" value="PUA"/>
    <property type="match status" value="1"/>
</dbReference>
<dbReference type="InterPro" id="IPR050076">
    <property type="entry name" value="ArchSynthase1/Queuine_TRR"/>
</dbReference>
<dbReference type="AlphaFoldDB" id="B5I9Y6"/>
<dbReference type="Proteomes" id="UP000001400">
    <property type="component" value="Chromosome"/>
</dbReference>
<evidence type="ECO:0000256" key="1">
    <source>
        <dbReference type="ARBA" id="ARBA00005030"/>
    </source>
</evidence>
<dbReference type="InterPro" id="IPR004804">
    <property type="entry name" value="TgtA"/>
</dbReference>
<dbReference type="SUPFAM" id="SSF88697">
    <property type="entry name" value="PUA domain-like"/>
    <property type="match status" value="1"/>
</dbReference>
<keyword evidence="2 7" id="KW-0328">Glycosyltransferase</keyword>
<dbReference type="eggNOG" id="arCOG00991">
    <property type="taxonomic scope" value="Archaea"/>
</dbReference>
<dbReference type="HAMAP" id="MF_01634">
    <property type="entry name" value="TgtA_arch"/>
    <property type="match status" value="1"/>
</dbReference>
<dbReference type="InterPro" id="IPR002478">
    <property type="entry name" value="PUA"/>
</dbReference>
<dbReference type="PANTHER" id="PTHR46499:SF1">
    <property type="entry name" value="QUEUINE TRNA-RIBOSYLTRANSFERASE"/>
    <property type="match status" value="1"/>
</dbReference>
<dbReference type="CDD" id="cd21149">
    <property type="entry name" value="PUA_archaeosine_TGT"/>
    <property type="match status" value="1"/>
</dbReference>
<dbReference type="InterPro" id="IPR038370">
    <property type="entry name" value="ArcTGT_C1_sf"/>
</dbReference>
<evidence type="ECO:0000256" key="5">
    <source>
        <dbReference type="ARBA" id="ARBA00022723"/>
    </source>
</evidence>
<dbReference type="InterPro" id="IPR036511">
    <property type="entry name" value="TGT-like_sf"/>
</dbReference>
<dbReference type="KEGG" id="abi:Aboo_0570"/>
<dbReference type="NCBIfam" id="TIGR00432">
    <property type="entry name" value="arcsn_tRNA_tgt"/>
    <property type="match status" value="1"/>
</dbReference>
<comment type="caution">
    <text evidence="7">Lacks conserved residue(s) required for the propagation of feature annotation.</text>
</comment>
<keyword evidence="9" id="KW-1185">Reference proteome</keyword>
<comment type="similarity">
    <text evidence="7">Belongs to the archaeosine tRNA-ribosyltransferase family.</text>
</comment>
<dbReference type="NCBIfam" id="TIGR00451">
    <property type="entry name" value="unchar_dom_2"/>
    <property type="match status" value="1"/>
</dbReference>
<dbReference type="Pfam" id="PF14810">
    <property type="entry name" value="TGT_C2"/>
    <property type="match status" value="1"/>
</dbReference>
<dbReference type="InterPro" id="IPR029402">
    <property type="entry name" value="TGT_C2"/>
</dbReference>
<dbReference type="GeneID" id="8827515"/>
<accession>B5I9Y6</accession>
<dbReference type="EC" id="2.4.2.48" evidence="7"/>
<keyword evidence="5 7" id="KW-0479">Metal-binding</keyword>
<feature type="active site" description="Nucleophile" evidence="7">
    <location>
        <position position="83"/>
    </location>
</feature>
<dbReference type="InterPro" id="IPR038250">
    <property type="entry name" value="TGT_C2_sf"/>
</dbReference>
<organism evidence="8 9">
    <name type="scientific">Aciduliprofundum boonei (strain DSM 19572 / T469)</name>
    <dbReference type="NCBI Taxonomy" id="439481"/>
    <lineage>
        <taxon>Archaea</taxon>
        <taxon>Methanobacteriati</taxon>
        <taxon>Thermoplasmatota</taxon>
        <taxon>DHVE2 group</taxon>
        <taxon>Candidatus Aciduliprofundum</taxon>
    </lineage>
</organism>
<dbReference type="Gene3D" id="3.10.450.90">
    <property type="entry name" value="ArcTGT, C2 domain"/>
    <property type="match status" value="1"/>
</dbReference>
<dbReference type="InterPro" id="IPR002616">
    <property type="entry name" value="tRNA_ribo_trans-like"/>
</dbReference>
<name>B5I9Y6_ACIB4</name>
<keyword evidence="6 7" id="KW-0862">Zinc</keyword>
<comment type="function">
    <text evidence="7">Exchanges the guanine residue with 7-cyano-7-deazaguanine (preQ0) at position 15 in the dihydrouridine loop (D-loop) of archaeal tRNAs.</text>
</comment>
<dbReference type="GO" id="GO:0005737">
    <property type="term" value="C:cytoplasm"/>
    <property type="evidence" value="ECO:0007669"/>
    <property type="project" value="TreeGrafter"/>
</dbReference>
<comment type="catalytic activity">
    <reaction evidence="7">
        <text>guanosine(15) in tRNA + 7-cyano-7-carbaguanine = 7-cyano-7-carbaguanosine(15) in tRNA + guanine</text>
        <dbReference type="Rhea" id="RHEA:43164"/>
        <dbReference type="Rhea" id="RHEA-COMP:10371"/>
        <dbReference type="Rhea" id="RHEA-COMP:10372"/>
        <dbReference type="ChEBI" id="CHEBI:16235"/>
        <dbReference type="ChEBI" id="CHEBI:45075"/>
        <dbReference type="ChEBI" id="CHEBI:74269"/>
        <dbReference type="ChEBI" id="CHEBI:82850"/>
        <dbReference type="EC" id="2.4.2.48"/>
    </reaction>
</comment>
<dbReference type="PANTHER" id="PTHR46499">
    <property type="entry name" value="QUEUINE TRNA-RIBOSYLTRANSFERASE"/>
    <property type="match status" value="1"/>
</dbReference>
<dbReference type="SUPFAM" id="SSF88802">
    <property type="entry name" value="Pre-PUA domain"/>
    <property type="match status" value="1"/>
</dbReference>
<dbReference type="SUPFAM" id="SSF51713">
    <property type="entry name" value="tRNA-guanine transglycosylase"/>
    <property type="match status" value="1"/>
</dbReference>
<dbReference type="EMBL" id="CP001941">
    <property type="protein sequence ID" value="ADD08381.1"/>
    <property type="molecule type" value="Genomic_DNA"/>
</dbReference>
<evidence type="ECO:0000256" key="2">
    <source>
        <dbReference type="ARBA" id="ARBA00022676"/>
    </source>
</evidence>
<dbReference type="Gene3D" id="2.30.130.10">
    <property type="entry name" value="PUA domain"/>
    <property type="match status" value="1"/>
</dbReference>
<protein>
    <recommendedName>
        <fullName evidence="7">tRNA-guanine(15) transglycosylase</fullName>
        <ecNumber evidence="7">2.4.2.48</ecNumber>
    </recommendedName>
    <alternativeName>
        <fullName evidence="7">7-cyano-7-deazaguanine tRNA-ribosyltransferase</fullName>
    </alternativeName>
    <alternativeName>
        <fullName evidence="7">Archaeal tRNA-guanine transglycosylase</fullName>
    </alternativeName>
</protein>
<comment type="pathway">
    <text evidence="1 7">tRNA modification; archaeosine-tRNA biosynthesis.</text>
</comment>
<feature type="binding site" evidence="7">
    <location>
        <position position="118"/>
    </location>
    <ligand>
        <name>substrate</name>
    </ligand>
</feature>
<dbReference type="NCBIfam" id="TIGR00449">
    <property type="entry name" value="tgt_general"/>
    <property type="match status" value="1"/>
</dbReference>
<dbReference type="OrthoDB" id="6871at2157"/>
<dbReference type="InterPro" id="IPR015947">
    <property type="entry name" value="PUA-like_sf"/>
</dbReference>
<dbReference type="GO" id="GO:0003723">
    <property type="term" value="F:RNA binding"/>
    <property type="evidence" value="ECO:0007669"/>
    <property type="project" value="InterPro"/>
</dbReference>
<dbReference type="Gene3D" id="3.20.20.105">
    <property type="entry name" value="Queuine tRNA-ribosyltransferase-like"/>
    <property type="match status" value="1"/>
</dbReference>
<dbReference type="SMART" id="SM00359">
    <property type="entry name" value="PUA"/>
    <property type="match status" value="1"/>
</dbReference>
<gene>
    <name evidence="7" type="primary">tgtA</name>
    <name evidence="8" type="ordered locus">Aboo_0570</name>
</gene>